<evidence type="ECO:0000256" key="6">
    <source>
        <dbReference type="PROSITE-ProRule" id="PRU00169"/>
    </source>
</evidence>
<gene>
    <name evidence="10" type="ORF">ACGRH2_13000</name>
</gene>
<keyword evidence="5" id="KW-0902">Two-component regulatory system</keyword>
<feature type="transmembrane region" description="Helical" evidence="7">
    <location>
        <begin position="279"/>
        <end position="296"/>
    </location>
</feature>
<dbReference type="PROSITE" id="PS50110">
    <property type="entry name" value="RESPONSE_REGULATORY"/>
    <property type="match status" value="1"/>
</dbReference>
<comment type="catalytic activity">
    <reaction evidence="1">
        <text>ATP + protein L-histidine = ADP + protein N-phospho-L-histidine.</text>
        <dbReference type="EC" id="2.7.13.3"/>
    </reaction>
</comment>
<dbReference type="SMART" id="SM00448">
    <property type="entry name" value="REC"/>
    <property type="match status" value="1"/>
</dbReference>
<dbReference type="SMART" id="SM00387">
    <property type="entry name" value="HATPase_c"/>
    <property type="match status" value="1"/>
</dbReference>
<keyword evidence="7" id="KW-0812">Transmembrane</keyword>
<keyword evidence="7" id="KW-0472">Membrane</keyword>
<dbReference type="Pfam" id="PF00512">
    <property type="entry name" value="HisKA"/>
    <property type="match status" value="1"/>
</dbReference>
<dbReference type="GO" id="GO:0005524">
    <property type="term" value="F:ATP binding"/>
    <property type="evidence" value="ECO:0007669"/>
    <property type="project" value="UniProtKB-KW"/>
</dbReference>
<keyword evidence="11" id="KW-1185">Reference proteome</keyword>
<dbReference type="EC" id="2.7.13.3" evidence="2"/>
<dbReference type="CDD" id="cd00082">
    <property type="entry name" value="HisKA"/>
    <property type="match status" value="1"/>
</dbReference>
<dbReference type="RefSeq" id="WP_394629227.1">
    <property type="nucleotide sequence ID" value="NZ_JBIHSF010000008.1"/>
</dbReference>
<dbReference type="PANTHER" id="PTHR45339:SF1">
    <property type="entry name" value="HYBRID SIGNAL TRANSDUCTION HISTIDINE KINASE J"/>
    <property type="match status" value="1"/>
</dbReference>
<comment type="caution">
    <text evidence="10">The sequence shown here is derived from an EMBL/GenBank/DDBJ whole genome shotgun (WGS) entry which is preliminary data.</text>
</comment>
<evidence type="ECO:0000256" key="2">
    <source>
        <dbReference type="ARBA" id="ARBA00012438"/>
    </source>
</evidence>
<evidence type="ECO:0000259" key="8">
    <source>
        <dbReference type="PROSITE" id="PS50109"/>
    </source>
</evidence>
<evidence type="ECO:0000313" key="11">
    <source>
        <dbReference type="Proteomes" id="UP001607125"/>
    </source>
</evidence>
<dbReference type="Gene3D" id="1.10.287.130">
    <property type="match status" value="1"/>
</dbReference>
<dbReference type="InterPro" id="IPR004358">
    <property type="entry name" value="Sig_transdc_His_kin-like_C"/>
</dbReference>
<name>A0ABW7II67_9VIBR</name>
<evidence type="ECO:0000256" key="4">
    <source>
        <dbReference type="ARBA" id="ARBA00022801"/>
    </source>
</evidence>
<dbReference type="PRINTS" id="PR00344">
    <property type="entry name" value="BCTRLSENSOR"/>
</dbReference>
<dbReference type="Gene3D" id="3.40.50.2300">
    <property type="match status" value="1"/>
</dbReference>
<dbReference type="CDD" id="cd17546">
    <property type="entry name" value="REC_hyHK_CKI1_RcsC-like"/>
    <property type="match status" value="1"/>
</dbReference>
<dbReference type="Pfam" id="PF02518">
    <property type="entry name" value="HATPase_c"/>
    <property type="match status" value="1"/>
</dbReference>
<dbReference type="InterPro" id="IPR001789">
    <property type="entry name" value="Sig_transdc_resp-reg_receiver"/>
</dbReference>
<organism evidence="10 11">
    <name type="scientific">Vibrio barjaei</name>
    <dbReference type="NCBI Taxonomy" id="1676683"/>
    <lineage>
        <taxon>Bacteria</taxon>
        <taxon>Pseudomonadati</taxon>
        <taxon>Pseudomonadota</taxon>
        <taxon>Gammaproteobacteria</taxon>
        <taxon>Vibrionales</taxon>
        <taxon>Vibrionaceae</taxon>
        <taxon>Vibrio</taxon>
    </lineage>
</organism>
<evidence type="ECO:0000256" key="5">
    <source>
        <dbReference type="ARBA" id="ARBA00023012"/>
    </source>
</evidence>
<dbReference type="InterPro" id="IPR036097">
    <property type="entry name" value="HisK_dim/P_sf"/>
</dbReference>
<dbReference type="SMART" id="SM00388">
    <property type="entry name" value="HisKA"/>
    <property type="match status" value="1"/>
</dbReference>
<feature type="domain" description="Histidine kinase" evidence="8">
    <location>
        <begin position="326"/>
        <end position="547"/>
    </location>
</feature>
<sequence>MSNTNLSPTQAIRNTLILGACAILSFLALFFYTQHSVDSTKSQLISLQKSILTASNDMLMMRRHEKDFIDRVDPIYLEKMEADYQNILEQLGSINATIINSGLNTDYDGQQALSYVDDYVQRFYLMADIVLLIHGSEDETGLIDNLKQKALAFEYALTQANSTPLDYIALTTKDLMYQFFAEFEPTVLPRIERTLVQMQSEISAQYTSYELLSKFQEFRLAFYTLQSAYENFGYSYQEGQLGELRATIHKLEGKLNTLFNVLPKQINNEIVKHENHQSLATILLITAIILILLYVVRQTSSLEKQLIDAREHEKQANRAKSAFLANMSHEIRTPLNGILGMTEILGDSKLSAIQRDYLTTINASSQTLLMLINDILDLSKIESGHLEICPHTTAIKETIFDTAALIAPKAQQKQLDIFIDIDADIPDYVKADEQKVRQTLMNLASNAIKFTEKGSIAFSLQLRAQKENSVTIGFSIQDTGIGIDEEKQKHVFEEFKQEDADTSKDYGGTGLGLAICAKMVEMMGGSIHLDSIKGKGCHFYFDLEFSRDSHSVSDEPSLRVQYFSDSPNPLLISELKRYGVKYAQAAVSDINTLQLTTDTIIILDSNVDFSSVQSQFKEHDIVLLRDNKEAAETNNLKVSAFLTSPLFGNRLINSLRNLKTTKTPSELTSSNDTNLKPKRTFRILVVEDNKVNQQIVSLNLKKLSIDFVIANNGQEAVEVYQRDYSSIGLILMDCMMPVLDGFEATKAIREFEAENDLKQTHIIALTASVLDDDIQKCYQSGMDDYLPKPFKREVLMEKLDSKFQASL</sequence>
<keyword evidence="10" id="KW-0067">ATP-binding</keyword>
<feature type="transmembrane region" description="Helical" evidence="7">
    <location>
        <begin position="12"/>
        <end position="32"/>
    </location>
</feature>
<keyword evidence="10" id="KW-0547">Nucleotide-binding</keyword>
<dbReference type="PANTHER" id="PTHR45339">
    <property type="entry name" value="HYBRID SIGNAL TRANSDUCTION HISTIDINE KINASE J"/>
    <property type="match status" value="1"/>
</dbReference>
<evidence type="ECO:0000313" key="10">
    <source>
        <dbReference type="EMBL" id="MFH0261317.1"/>
    </source>
</evidence>
<dbReference type="SUPFAM" id="SSF55874">
    <property type="entry name" value="ATPase domain of HSP90 chaperone/DNA topoisomerase II/histidine kinase"/>
    <property type="match status" value="1"/>
</dbReference>
<evidence type="ECO:0000256" key="7">
    <source>
        <dbReference type="SAM" id="Phobius"/>
    </source>
</evidence>
<evidence type="ECO:0000256" key="1">
    <source>
        <dbReference type="ARBA" id="ARBA00000085"/>
    </source>
</evidence>
<dbReference type="SUPFAM" id="SSF52172">
    <property type="entry name" value="CheY-like"/>
    <property type="match status" value="1"/>
</dbReference>
<evidence type="ECO:0000256" key="3">
    <source>
        <dbReference type="ARBA" id="ARBA00022553"/>
    </source>
</evidence>
<reference evidence="10 11" key="1">
    <citation type="submission" date="2024-10" db="EMBL/GenBank/DDBJ databases">
        <authorList>
            <person name="Yibar A."/>
            <person name="Saticioglu I.B."/>
            <person name="Duman M."/>
            <person name="Ajmi N."/>
            <person name="Gurler F."/>
            <person name="Ay H."/>
            <person name="Onuk E."/>
            <person name="Guler S."/>
            <person name="Romalde J.L."/>
        </authorList>
    </citation>
    <scope>NUCLEOTIDE SEQUENCE [LARGE SCALE GENOMIC DNA]</scope>
    <source>
        <strain evidence="10 11">1-TCBS-B</strain>
    </source>
</reference>
<dbReference type="InterPro" id="IPR005467">
    <property type="entry name" value="His_kinase_dom"/>
</dbReference>
<protein>
    <recommendedName>
        <fullName evidence="2">histidine kinase</fullName>
        <ecNumber evidence="2">2.7.13.3</ecNumber>
    </recommendedName>
</protein>
<dbReference type="SUPFAM" id="SSF47384">
    <property type="entry name" value="Homodimeric domain of signal transducing histidine kinase"/>
    <property type="match status" value="1"/>
</dbReference>
<keyword evidence="3 6" id="KW-0597">Phosphoprotein</keyword>
<dbReference type="InterPro" id="IPR003594">
    <property type="entry name" value="HATPase_dom"/>
</dbReference>
<dbReference type="EMBL" id="JBIHSF010000008">
    <property type="protein sequence ID" value="MFH0261317.1"/>
    <property type="molecule type" value="Genomic_DNA"/>
</dbReference>
<feature type="domain" description="Response regulatory" evidence="9">
    <location>
        <begin position="682"/>
        <end position="803"/>
    </location>
</feature>
<dbReference type="Gene3D" id="3.30.565.10">
    <property type="entry name" value="Histidine kinase-like ATPase, C-terminal domain"/>
    <property type="match status" value="1"/>
</dbReference>
<keyword evidence="4" id="KW-0378">Hydrolase</keyword>
<proteinExistence type="predicted"/>
<dbReference type="InterPro" id="IPR003661">
    <property type="entry name" value="HisK_dim/P_dom"/>
</dbReference>
<evidence type="ECO:0000259" key="9">
    <source>
        <dbReference type="PROSITE" id="PS50110"/>
    </source>
</evidence>
<dbReference type="Pfam" id="PF00072">
    <property type="entry name" value="Response_reg"/>
    <property type="match status" value="1"/>
</dbReference>
<dbReference type="InterPro" id="IPR011006">
    <property type="entry name" value="CheY-like_superfamily"/>
</dbReference>
<dbReference type="InterPro" id="IPR036890">
    <property type="entry name" value="HATPase_C_sf"/>
</dbReference>
<feature type="modified residue" description="4-aspartylphosphate" evidence="6">
    <location>
        <position position="733"/>
    </location>
</feature>
<dbReference type="PROSITE" id="PS50109">
    <property type="entry name" value="HIS_KIN"/>
    <property type="match status" value="1"/>
</dbReference>
<dbReference type="CDD" id="cd16922">
    <property type="entry name" value="HATPase_EvgS-ArcB-TorS-like"/>
    <property type="match status" value="1"/>
</dbReference>
<accession>A0ABW7II67</accession>
<keyword evidence="7" id="KW-1133">Transmembrane helix</keyword>
<dbReference type="Proteomes" id="UP001607125">
    <property type="component" value="Unassembled WGS sequence"/>
</dbReference>